<dbReference type="SUPFAM" id="SSF51126">
    <property type="entry name" value="Pectin lyase-like"/>
    <property type="match status" value="1"/>
</dbReference>
<evidence type="ECO:0000313" key="4">
    <source>
        <dbReference type="Proteomes" id="UP000494329"/>
    </source>
</evidence>
<dbReference type="Pfam" id="PF05860">
    <property type="entry name" value="TPS"/>
    <property type="match status" value="1"/>
</dbReference>
<proteinExistence type="predicted"/>
<reference evidence="3 4" key="1">
    <citation type="submission" date="2020-04" db="EMBL/GenBank/DDBJ databases">
        <authorList>
            <person name="De Canck E."/>
        </authorList>
    </citation>
    <scope>NUCLEOTIDE SEQUENCE [LARGE SCALE GENOMIC DNA]</scope>
    <source>
        <strain evidence="3 4">LMG 29739</strain>
    </source>
</reference>
<sequence length="264" mass="28390">MNRNRYRLVYSRLREMPVAVSEMAAATGKKAGCGGVVVRVSRDAVKRDERVRLPVRVKQIAVAALALFAASFSSMAQIVPSGANGPAVIQTQNGLPQVNINRPSGAGVSMNTYGQFDVPSRGAIVNNSPTVVQTQQAGMINGNPNFSPGDAARVIVNQVNSSAASQINGYLEVAGRRAEVVVANGSGISVNGGGFINTSRAILTTGTPNFAADGSLAGFDVSRGLTRSRTLAWLRRRARCRMAARWPRMVRRRLSRRWARRRVR</sequence>
<dbReference type="Pfam" id="PF13018">
    <property type="entry name" value="ESPR"/>
    <property type="match status" value="1"/>
</dbReference>
<evidence type="ECO:0000313" key="3">
    <source>
        <dbReference type="EMBL" id="CAB3748104.1"/>
    </source>
</evidence>
<protein>
    <submittedName>
        <fullName evidence="3">tRNA nuclease CdiA-2</fullName>
        <ecNumber evidence="3">3.1.-.-</ecNumber>
    </submittedName>
</protein>
<feature type="transmembrane region" description="Helical" evidence="1">
    <location>
        <begin position="60"/>
        <end position="79"/>
    </location>
</feature>
<dbReference type="SMART" id="SM00912">
    <property type="entry name" value="Haemagg_act"/>
    <property type="match status" value="1"/>
</dbReference>
<organism evidence="3 4">
    <name type="scientific">Paraburkholderia solisilvae</name>
    <dbReference type="NCBI Taxonomy" id="624376"/>
    <lineage>
        <taxon>Bacteria</taxon>
        <taxon>Pseudomonadati</taxon>
        <taxon>Pseudomonadota</taxon>
        <taxon>Betaproteobacteria</taxon>
        <taxon>Burkholderiales</taxon>
        <taxon>Burkholderiaceae</taxon>
        <taxon>Paraburkholderia</taxon>
    </lineage>
</organism>
<feature type="domain" description="Filamentous haemagglutinin FhaB/tRNA nuclease CdiA-like TPS" evidence="2">
    <location>
        <begin position="92"/>
        <end position="213"/>
    </location>
</feature>
<dbReference type="InterPro" id="IPR024973">
    <property type="entry name" value="ESPR"/>
</dbReference>
<evidence type="ECO:0000256" key="1">
    <source>
        <dbReference type="SAM" id="Phobius"/>
    </source>
</evidence>
<dbReference type="InterPro" id="IPR008638">
    <property type="entry name" value="FhaB/CdiA-like_TPS"/>
</dbReference>
<gene>
    <name evidence="3" type="primary">cdiA2_1</name>
    <name evidence="3" type="ORF">LMG29739_00477</name>
</gene>
<keyword evidence="4" id="KW-1185">Reference proteome</keyword>
<dbReference type="EC" id="3.1.-.-" evidence="3"/>
<dbReference type="InterPro" id="IPR012334">
    <property type="entry name" value="Pectin_lyas_fold"/>
</dbReference>
<dbReference type="GO" id="GO:0016787">
    <property type="term" value="F:hydrolase activity"/>
    <property type="evidence" value="ECO:0007669"/>
    <property type="project" value="UniProtKB-KW"/>
</dbReference>
<keyword evidence="3" id="KW-0378">Hydrolase</keyword>
<name>A0A6J5D454_9BURK</name>
<keyword evidence="1" id="KW-1133">Transmembrane helix</keyword>
<keyword evidence="1" id="KW-0812">Transmembrane</keyword>
<dbReference type="Gene3D" id="2.160.20.10">
    <property type="entry name" value="Single-stranded right-handed beta-helix, Pectin lyase-like"/>
    <property type="match status" value="1"/>
</dbReference>
<accession>A0A6J5D454</accession>
<dbReference type="NCBIfam" id="TIGR01901">
    <property type="entry name" value="adhes_NPXG"/>
    <property type="match status" value="1"/>
</dbReference>
<keyword evidence="1" id="KW-0472">Membrane</keyword>
<dbReference type="EMBL" id="CADIKF010000002">
    <property type="protein sequence ID" value="CAB3748104.1"/>
    <property type="molecule type" value="Genomic_DNA"/>
</dbReference>
<dbReference type="InterPro" id="IPR011050">
    <property type="entry name" value="Pectin_lyase_fold/virulence"/>
</dbReference>
<evidence type="ECO:0000259" key="2">
    <source>
        <dbReference type="SMART" id="SM00912"/>
    </source>
</evidence>
<dbReference type="Proteomes" id="UP000494329">
    <property type="component" value="Unassembled WGS sequence"/>
</dbReference>
<dbReference type="AlphaFoldDB" id="A0A6J5D454"/>